<name>V9DU24_PHYNI</name>
<dbReference type="SUPFAM" id="SSF52540">
    <property type="entry name" value="P-loop containing nucleoside triphosphate hydrolases"/>
    <property type="match status" value="1"/>
</dbReference>
<comment type="caution">
    <text evidence="3">The sequence shown here is derived from an EMBL/GenBank/DDBJ whole genome shotgun (WGS) entry which is preliminary data.</text>
</comment>
<reference evidence="3 4" key="1">
    <citation type="submission" date="2013-11" db="EMBL/GenBank/DDBJ databases">
        <title>The Genome Sequence of Phytophthora parasitica P1569.</title>
        <authorList>
            <consortium name="The Broad Institute Genomics Platform"/>
            <person name="Russ C."/>
            <person name="Tyler B."/>
            <person name="Panabieres F."/>
            <person name="Shan W."/>
            <person name="Tripathy S."/>
            <person name="Grunwald N."/>
            <person name="Machado M."/>
            <person name="Johnson C.S."/>
            <person name="Arredondo F."/>
            <person name="Hong C."/>
            <person name="Coffey M."/>
            <person name="Young S.K."/>
            <person name="Zeng Q."/>
            <person name="Gargeya S."/>
            <person name="Fitzgerald M."/>
            <person name="Abouelleil A."/>
            <person name="Alvarado L."/>
            <person name="Chapman S.B."/>
            <person name="Gainer-Dewar J."/>
            <person name="Goldberg J."/>
            <person name="Griggs A."/>
            <person name="Gujja S."/>
            <person name="Hansen M."/>
            <person name="Howarth C."/>
            <person name="Imamovic A."/>
            <person name="Ireland A."/>
            <person name="Larimer J."/>
            <person name="McCowan C."/>
            <person name="Murphy C."/>
            <person name="Pearson M."/>
            <person name="Poon T.W."/>
            <person name="Priest M."/>
            <person name="Roberts A."/>
            <person name="Saif S."/>
            <person name="Shea T."/>
            <person name="Sykes S."/>
            <person name="Wortman J."/>
            <person name="Nusbaum C."/>
            <person name="Birren B."/>
        </authorList>
    </citation>
    <scope>NUCLEOTIDE SEQUENCE [LARGE SCALE GENOMIC DNA]</scope>
    <source>
        <strain evidence="3 4">P1569</strain>
    </source>
</reference>
<dbReference type="eggNOG" id="ENOG502QUYQ">
    <property type="taxonomic scope" value="Eukaryota"/>
</dbReference>
<dbReference type="Gene3D" id="3.40.50.300">
    <property type="entry name" value="P-loop containing nucleotide triphosphate hydrolases"/>
    <property type="match status" value="1"/>
</dbReference>
<keyword evidence="4" id="KW-1185">Reference proteome</keyword>
<dbReference type="Pfam" id="PF01926">
    <property type="entry name" value="MMR_HSR1"/>
    <property type="match status" value="1"/>
</dbReference>
<feature type="domain" description="G" evidence="2">
    <location>
        <begin position="6"/>
        <end position="121"/>
    </location>
</feature>
<dbReference type="CDD" id="cd00882">
    <property type="entry name" value="Ras_like_GTPase"/>
    <property type="match status" value="1"/>
</dbReference>
<proteinExistence type="predicted"/>
<accession>V9DU24</accession>
<evidence type="ECO:0000313" key="4">
    <source>
        <dbReference type="Proteomes" id="UP000018721"/>
    </source>
</evidence>
<dbReference type="InterPro" id="IPR027417">
    <property type="entry name" value="P-loop_NTPase"/>
</dbReference>
<dbReference type="InterPro" id="IPR006073">
    <property type="entry name" value="GTP-bd"/>
</dbReference>
<gene>
    <name evidence="3" type="ORF">F443_22729</name>
</gene>
<dbReference type="EMBL" id="ANIZ01004385">
    <property type="protein sequence ID" value="ETI30156.1"/>
    <property type="molecule type" value="Genomic_DNA"/>
</dbReference>
<evidence type="ECO:0000256" key="1">
    <source>
        <dbReference type="SAM" id="Coils"/>
    </source>
</evidence>
<evidence type="ECO:0000313" key="3">
    <source>
        <dbReference type="EMBL" id="ETI30156.1"/>
    </source>
</evidence>
<keyword evidence="1" id="KW-0175">Coiled coil</keyword>
<feature type="coiled-coil region" evidence="1">
    <location>
        <begin position="201"/>
        <end position="235"/>
    </location>
</feature>
<dbReference type="AlphaFoldDB" id="V9DU24"/>
<dbReference type="GO" id="GO:0005525">
    <property type="term" value="F:GTP binding"/>
    <property type="evidence" value="ECO:0007669"/>
    <property type="project" value="InterPro"/>
</dbReference>
<sequence length="285" mass="31665">MCDNYLFIGNPGTGKSTLLNCLVGEHVFDTGVSYGSGLTRDLQQITHQGAVYMDTPGLADRQVRRRAADAITIALRQAGSCKIFFMVRLQYGRVHSEDLATIETVLDSIDMEDIPFAIVVNNVKSRQYAAMSEKGEEFLNVVTLINSSKYTTPYIVFIPTLDSLEEKDNQCIELPSDVDTFLRYEAPSAIVPAGRVNTIPLEQYTRIVDNLREQLEDLRNNNAALRQQMEELMKKPRFVEVLVNVVGMAASALCKVLQSEPGIFDLLISGDYGGFLSALIRSLGR</sequence>
<evidence type="ECO:0000259" key="2">
    <source>
        <dbReference type="Pfam" id="PF01926"/>
    </source>
</evidence>
<dbReference type="Proteomes" id="UP000018721">
    <property type="component" value="Unassembled WGS sequence"/>
</dbReference>
<organism evidence="3 4">
    <name type="scientific">Phytophthora nicotianae P1569</name>
    <dbReference type="NCBI Taxonomy" id="1317065"/>
    <lineage>
        <taxon>Eukaryota</taxon>
        <taxon>Sar</taxon>
        <taxon>Stramenopiles</taxon>
        <taxon>Oomycota</taxon>
        <taxon>Peronosporomycetes</taxon>
        <taxon>Peronosporales</taxon>
        <taxon>Peronosporaceae</taxon>
        <taxon>Phytophthora</taxon>
    </lineage>
</organism>
<protein>
    <recommendedName>
        <fullName evidence="2">G domain-containing protein</fullName>
    </recommendedName>
</protein>